<reference evidence="1" key="1">
    <citation type="journal article" date="2014" name="Front. Microbiol.">
        <title>High frequency of phylogenetically diverse reductive dehalogenase-homologous genes in deep subseafloor sedimentary metagenomes.</title>
        <authorList>
            <person name="Kawai M."/>
            <person name="Futagami T."/>
            <person name="Toyoda A."/>
            <person name="Takaki Y."/>
            <person name="Nishi S."/>
            <person name="Hori S."/>
            <person name="Arai W."/>
            <person name="Tsubouchi T."/>
            <person name="Morono Y."/>
            <person name="Uchiyama I."/>
            <person name="Ito T."/>
            <person name="Fujiyama A."/>
            <person name="Inagaki F."/>
            <person name="Takami H."/>
        </authorList>
    </citation>
    <scope>NUCLEOTIDE SEQUENCE</scope>
    <source>
        <strain evidence="1">Expedition CK06-06</strain>
    </source>
</reference>
<evidence type="ECO:0000313" key="1">
    <source>
        <dbReference type="EMBL" id="GAG13367.1"/>
    </source>
</evidence>
<organism evidence="1">
    <name type="scientific">marine sediment metagenome</name>
    <dbReference type="NCBI Taxonomy" id="412755"/>
    <lineage>
        <taxon>unclassified sequences</taxon>
        <taxon>metagenomes</taxon>
        <taxon>ecological metagenomes</taxon>
    </lineage>
</organism>
<sequence>MTPQKKERVLALVAFLTAATLFGFVVAAATLCRGDFTAPGGM</sequence>
<dbReference type="EMBL" id="BARS01022363">
    <property type="protein sequence ID" value="GAG13367.1"/>
    <property type="molecule type" value="Genomic_DNA"/>
</dbReference>
<accession>X0VQD4</accession>
<dbReference type="AlphaFoldDB" id="X0VQD4"/>
<comment type="caution">
    <text evidence="1">The sequence shown here is derived from an EMBL/GenBank/DDBJ whole genome shotgun (WGS) entry which is preliminary data.</text>
</comment>
<feature type="non-terminal residue" evidence="1">
    <location>
        <position position="42"/>
    </location>
</feature>
<protein>
    <submittedName>
        <fullName evidence="1">Uncharacterized protein</fullName>
    </submittedName>
</protein>
<gene>
    <name evidence="1" type="ORF">S01H1_35769</name>
</gene>
<name>X0VQD4_9ZZZZ</name>
<proteinExistence type="predicted"/>